<dbReference type="SUPFAM" id="SSF52172">
    <property type="entry name" value="CheY-like"/>
    <property type="match status" value="1"/>
</dbReference>
<dbReference type="InterPro" id="IPR024187">
    <property type="entry name" value="Sig_transdc_resp-reg_cit/mal"/>
</dbReference>
<feature type="modified residue" description="4-aspartylphosphate" evidence="9">
    <location>
        <position position="58"/>
    </location>
</feature>
<dbReference type="PANTHER" id="PTHR45526:SF1">
    <property type="entry name" value="TRANSCRIPTIONAL REGULATORY PROTEIN DCUR-RELATED"/>
    <property type="match status" value="1"/>
</dbReference>
<proteinExistence type="predicted"/>
<dbReference type="PANTHER" id="PTHR45526">
    <property type="entry name" value="TRANSCRIPTIONAL REGULATORY PROTEIN DPIA"/>
    <property type="match status" value="1"/>
</dbReference>
<dbReference type="PIRSF" id="PIRSF006171">
    <property type="entry name" value="RR_citrat_malat"/>
    <property type="match status" value="1"/>
</dbReference>
<dbReference type="GO" id="GO:0003677">
    <property type="term" value="F:DNA binding"/>
    <property type="evidence" value="ECO:0007669"/>
    <property type="project" value="UniProtKB-KW"/>
</dbReference>
<accession>A0A0V8JNS8</accession>
<dbReference type="Pfam" id="PF20714">
    <property type="entry name" value="HTH_64"/>
    <property type="match status" value="1"/>
</dbReference>
<dbReference type="RefSeq" id="WP_025910352.1">
    <property type="nucleotide sequence ID" value="NZ_KQ758637.1"/>
</dbReference>
<dbReference type="InterPro" id="IPR048714">
    <property type="entry name" value="DpiA-like_HTH"/>
</dbReference>
<evidence type="ECO:0000256" key="7">
    <source>
        <dbReference type="ARBA" id="ARBA00023159"/>
    </source>
</evidence>
<name>A0A0V8JNS8_9BACI</name>
<sequence>MTKSQWKVLVIEDDLMVQEVNKQFIEQVEGFVVTNVASNGVEGLQMIEKDNPDLIIIDMYMPNQDGLTTLQKIRSKGYQSDVIAVTAASDSETVKRVLQYGAVDYIMKPFKFERMKQALENYRQRQTKLSKSESITQDEVDTLLFKTAAEKNPTLPKGLNTVTLAGIRSYLHSQTDPISAEEVAEGMGIARVTARRYLEYLDQEKEVELYVEYGRVGRPVNRYLLQQK</sequence>
<keyword evidence="12" id="KW-1185">Reference proteome</keyword>
<dbReference type="GO" id="GO:0003700">
    <property type="term" value="F:DNA-binding transcription factor activity"/>
    <property type="evidence" value="ECO:0007669"/>
    <property type="project" value="InterPro"/>
</dbReference>
<evidence type="ECO:0000256" key="5">
    <source>
        <dbReference type="ARBA" id="ARBA00023015"/>
    </source>
</evidence>
<dbReference type="InterPro" id="IPR011006">
    <property type="entry name" value="CheY-like_superfamily"/>
</dbReference>
<comment type="caution">
    <text evidence="11">The sequence shown here is derived from an EMBL/GenBank/DDBJ whole genome shotgun (WGS) entry which is preliminary data.</text>
</comment>
<keyword evidence="8" id="KW-0804">Transcription</keyword>
<dbReference type="AlphaFoldDB" id="A0A0V8JNS8"/>
<evidence type="ECO:0000256" key="9">
    <source>
        <dbReference type="PROSITE-ProRule" id="PRU00169"/>
    </source>
</evidence>
<dbReference type="InterPro" id="IPR051271">
    <property type="entry name" value="2C-system_Tx_regulators"/>
</dbReference>
<keyword evidence="5" id="KW-0805">Transcription regulation</keyword>
<dbReference type="GO" id="GO:0000156">
    <property type="term" value="F:phosphorelay response regulator activity"/>
    <property type="evidence" value="ECO:0007669"/>
    <property type="project" value="TreeGrafter"/>
</dbReference>
<dbReference type="PROSITE" id="PS50110">
    <property type="entry name" value="RESPONSE_REGULATORY"/>
    <property type="match status" value="1"/>
</dbReference>
<keyword evidence="6" id="KW-0238">DNA-binding</keyword>
<dbReference type="Pfam" id="PF00072">
    <property type="entry name" value="Response_reg"/>
    <property type="match status" value="1"/>
</dbReference>
<evidence type="ECO:0000259" key="10">
    <source>
        <dbReference type="PROSITE" id="PS50110"/>
    </source>
</evidence>
<evidence type="ECO:0000256" key="8">
    <source>
        <dbReference type="ARBA" id="ARBA00023163"/>
    </source>
</evidence>
<evidence type="ECO:0000256" key="1">
    <source>
        <dbReference type="ARBA" id="ARBA00004496"/>
    </source>
</evidence>
<protein>
    <submittedName>
        <fullName evidence="11">Two-component system response regulator</fullName>
    </submittedName>
</protein>
<keyword evidence="3 9" id="KW-0597">Phosphoprotein</keyword>
<evidence type="ECO:0000256" key="3">
    <source>
        <dbReference type="ARBA" id="ARBA00022553"/>
    </source>
</evidence>
<reference evidence="11 12" key="1">
    <citation type="submission" date="2015-11" db="EMBL/GenBank/DDBJ databases">
        <title>Bacillus caseinolyticus sp nov.</title>
        <authorList>
            <person name="Dastager S.G."/>
            <person name="Mawlankar R."/>
        </authorList>
    </citation>
    <scope>NUCLEOTIDE SEQUENCE [LARGE SCALE GENOMIC DNA]</scope>
    <source>
        <strain evidence="11 12">SGD-V-76</strain>
    </source>
</reference>
<comment type="subcellular location">
    <subcellularLocation>
        <location evidence="1">Cytoplasm</location>
    </subcellularLocation>
</comment>
<evidence type="ECO:0000256" key="4">
    <source>
        <dbReference type="ARBA" id="ARBA00023012"/>
    </source>
</evidence>
<dbReference type="CDD" id="cd19925">
    <property type="entry name" value="REC_citrate_TCS"/>
    <property type="match status" value="1"/>
</dbReference>
<dbReference type="SMART" id="SM00448">
    <property type="entry name" value="REC"/>
    <property type="match status" value="1"/>
</dbReference>
<dbReference type="Proteomes" id="UP000053681">
    <property type="component" value="Unassembled WGS sequence"/>
</dbReference>
<dbReference type="EMBL" id="LNQP01000019">
    <property type="protein sequence ID" value="KSU88588.1"/>
    <property type="molecule type" value="Genomic_DNA"/>
</dbReference>
<evidence type="ECO:0000313" key="12">
    <source>
        <dbReference type="Proteomes" id="UP000053681"/>
    </source>
</evidence>
<keyword evidence="4" id="KW-0902">Two-component regulatory system</keyword>
<dbReference type="GO" id="GO:0005737">
    <property type="term" value="C:cytoplasm"/>
    <property type="evidence" value="ECO:0007669"/>
    <property type="project" value="UniProtKB-SubCell"/>
</dbReference>
<feature type="domain" description="Response regulatory" evidence="10">
    <location>
        <begin position="7"/>
        <end position="123"/>
    </location>
</feature>
<gene>
    <name evidence="11" type="ORF">AS180_07075</name>
</gene>
<evidence type="ECO:0000256" key="2">
    <source>
        <dbReference type="ARBA" id="ARBA00022490"/>
    </source>
</evidence>
<dbReference type="Gene3D" id="3.40.50.2300">
    <property type="match status" value="1"/>
</dbReference>
<keyword evidence="7" id="KW-0010">Activator</keyword>
<organism evidence="11 12">
    <name type="scientific">Priestia veravalensis</name>
    <dbReference type="NCBI Taxonomy" id="1414648"/>
    <lineage>
        <taxon>Bacteria</taxon>
        <taxon>Bacillati</taxon>
        <taxon>Bacillota</taxon>
        <taxon>Bacilli</taxon>
        <taxon>Bacillales</taxon>
        <taxon>Bacillaceae</taxon>
        <taxon>Priestia</taxon>
    </lineage>
</organism>
<dbReference type="InterPro" id="IPR001789">
    <property type="entry name" value="Sig_transdc_resp-reg_receiver"/>
</dbReference>
<evidence type="ECO:0000256" key="6">
    <source>
        <dbReference type="ARBA" id="ARBA00023125"/>
    </source>
</evidence>
<evidence type="ECO:0000313" key="11">
    <source>
        <dbReference type="EMBL" id="KSU88588.1"/>
    </source>
</evidence>
<keyword evidence="2" id="KW-0963">Cytoplasm</keyword>